<evidence type="ECO:0000259" key="12">
    <source>
        <dbReference type="SMART" id="SM00986"/>
    </source>
</evidence>
<dbReference type="InterPro" id="IPR005273">
    <property type="entry name" value="Ura-DNA_glyco_family4"/>
</dbReference>
<dbReference type="GO" id="GO:0046872">
    <property type="term" value="F:metal ion binding"/>
    <property type="evidence" value="ECO:0007669"/>
    <property type="project" value="UniProtKB-KW"/>
</dbReference>
<evidence type="ECO:0000256" key="5">
    <source>
        <dbReference type="ARBA" id="ARBA00022485"/>
    </source>
</evidence>
<comment type="similarity">
    <text evidence="2">Belongs to the uracil-DNA glycosylase (UDG) superfamily. Type 4 (UDGa) family.</text>
</comment>
<keyword evidence="7" id="KW-0227">DNA damage</keyword>
<keyword evidence="11" id="KW-0234">DNA repair</keyword>
<dbReference type="GO" id="GO:0051539">
    <property type="term" value="F:4 iron, 4 sulfur cluster binding"/>
    <property type="evidence" value="ECO:0007669"/>
    <property type="project" value="UniProtKB-KW"/>
</dbReference>
<comment type="caution">
    <text evidence="13">The sequence shown here is derived from an EMBL/GenBank/DDBJ whole genome shotgun (WGS) entry which is preliminary data.</text>
</comment>
<reference evidence="13 14" key="1">
    <citation type="journal article" date="2018" name="ISME J.">
        <title>Endosymbiont genomes yield clues of tubeworm success.</title>
        <authorList>
            <person name="Li Y."/>
            <person name="Liles M.R."/>
            <person name="Halanych K.M."/>
        </authorList>
    </citation>
    <scope>NUCLEOTIDE SEQUENCE [LARGE SCALE GENOMIC DNA]</scope>
    <source>
        <strain evidence="13">A1462</strain>
    </source>
</reference>
<dbReference type="InterPro" id="IPR051536">
    <property type="entry name" value="UDG_Type-4/5"/>
</dbReference>
<dbReference type="PANTHER" id="PTHR33693">
    <property type="entry name" value="TYPE-5 URACIL-DNA GLYCOSYLASE"/>
    <property type="match status" value="1"/>
</dbReference>
<keyword evidence="9" id="KW-0408">Iron</keyword>
<dbReference type="EC" id="3.2.2.27" evidence="3"/>
<sequence>MEEARRKAYLTAMGITAWQRRDPPAAVVPEMMVSEAESLPAPERTAGESAAVETAATAPMVESAVDQWRDLRARVSACSACSLRAGCTQTVFGVGNTQADLLIIGEAPGADEDRQGEPFVGPAGQLLNAMLLAMGFRREEVFIANILKCRPPNNRDPKQEEALQCEPFLRQQIALIQPKVILSAGRISAHNLLKTDIPVGRLRGRIHKFGESATPLVVTYHPAYLLRSPEQKAKSWQDLQLALSLLREQ</sequence>
<dbReference type="GO" id="GO:0006281">
    <property type="term" value="P:DNA repair"/>
    <property type="evidence" value="ECO:0007669"/>
    <property type="project" value="UniProtKB-KW"/>
</dbReference>
<dbReference type="Gene3D" id="3.40.470.10">
    <property type="entry name" value="Uracil-DNA glycosylase-like domain"/>
    <property type="match status" value="1"/>
</dbReference>
<dbReference type="Pfam" id="PF03167">
    <property type="entry name" value="UDG"/>
    <property type="match status" value="1"/>
</dbReference>
<dbReference type="InterPro" id="IPR036895">
    <property type="entry name" value="Uracil-DNA_glycosylase-like_sf"/>
</dbReference>
<dbReference type="PANTHER" id="PTHR33693:SF1">
    <property type="entry name" value="TYPE-4 URACIL-DNA GLYCOSYLASE"/>
    <property type="match status" value="1"/>
</dbReference>
<keyword evidence="5" id="KW-0004">4Fe-4S</keyword>
<comment type="catalytic activity">
    <reaction evidence="1">
        <text>Hydrolyzes single-stranded DNA or mismatched double-stranded DNA and polynucleotides, releasing free uracil.</text>
        <dbReference type="EC" id="3.2.2.27"/>
    </reaction>
</comment>
<organism evidence="13 14">
    <name type="scientific">endosymbiont of Escarpia spicata</name>
    <dbReference type="NCBI Taxonomy" id="2200908"/>
    <lineage>
        <taxon>Bacteria</taxon>
        <taxon>Pseudomonadati</taxon>
        <taxon>Pseudomonadota</taxon>
        <taxon>Gammaproteobacteria</taxon>
        <taxon>sulfur-oxidizing symbionts</taxon>
    </lineage>
</organism>
<evidence type="ECO:0000256" key="1">
    <source>
        <dbReference type="ARBA" id="ARBA00001400"/>
    </source>
</evidence>
<dbReference type="NCBIfam" id="TIGR00758">
    <property type="entry name" value="UDG_fam4"/>
    <property type="match status" value="1"/>
</dbReference>
<keyword evidence="10" id="KW-0411">Iron-sulfur</keyword>
<evidence type="ECO:0000256" key="10">
    <source>
        <dbReference type="ARBA" id="ARBA00023014"/>
    </source>
</evidence>
<dbReference type="SUPFAM" id="SSF52141">
    <property type="entry name" value="Uracil-DNA glycosylase-like"/>
    <property type="match status" value="1"/>
</dbReference>
<accession>A0A370DJH2</accession>
<gene>
    <name evidence="13" type="ORF">DIZ78_11600</name>
</gene>
<dbReference type="SMART" id="SM00987">
    <property type="entry name" value="UreE_C"/>
    <property type="match status" value="1"/>
</dbReference>
<dbReference type="SMART" id="SM00986">
    <property type="entry name" value="UDG"/>
    <property type="match status" value="1"/>
</dbReference>
<keyword evidence="14" id="KW-1185">Reference proteome</keyword>
<evidence type="ECO:0000256" key="6">
    <source>
        <dbReference type="ARBA" id="ARBA00022723"/>
    </source>
</evidence>
<feature type="domain" description="Uracil-DNA glycosylase-like" evidence="12">
    <location>
        <begin position="92"/>
        <end position="240"/>
    </location>
</feature>
<evidence type="ECO:0000256" key="7">
    <source>
        <dbReference type="ARBA" id="ARBA00022763"/>
    </source>
</evidence>
<evidence type="ECO:0000256" key="3">
    <source>
        <dbReference type="ARBA" id="ARBA00012030"/>
    </source>
</evidence>
<evidence type="ECO:0000256" key="11">
    <source>
        <dbReference type="ARBA" id="ARBA00023204"/>
    </source>
</evidence>
<protein>
    <recommendedName>
        <fullName evidence="4">Type-4 uracil-DNA glycosylase</fullName>
        <ecNumber evidence="3">3.2.2.27</ecNumber>
    </recommendedName>
</protein>
<evidence type="ECO:0000313" key="13">
    <source>
        <dbReference type="EMBL" id="RDH85062.1"/>
    </source>
</evidence>
<evidence type="ECO:0000256" key="2">
    <source>
        <dbReference type="ARBA" id="ARBA00006521"/>
    </source>
</evidence>
<dbReference type="InterPro" id="IPR005122">
    <property type="entry name" value="Uracil-DNA_glycosylase-like"/>
</dbReference>
<dbReference type="CDD" id="cd10030">
    <property type="entry name" value="UDG-F4_TTUDGA_SPO1dp_like"/>
    <property type="match status" value="1"/>
</dbReference>
<evidence type="ECO:0000313" key="14">
    <source>
        <dbReference type="Proteomes" id="UP000254771"/>
    </source>
</evidence>
<evidence type="ECO:0000256" key="8">
    <source>
        <dbReference type="ARBA" id="ARBA00022801"/>
    </source>
</evidence>
<evidence type="ECO:0000256" key="4">
    <source>
        <dbReference type="ARBA" id="ARBA00019403"/>
    </source>
</evidence>
<dbReference type="GO" id="GO:0004844">
    <property type="term" value="F:uracil DNA N-glycosylase activity"/>
    <property type="evidence" value="ECO:0007669"/>
    <property type="project" value="UniProtKB-EC"/>
</dbReference>
<keyword evidence="8" id="KW-0378">Hydrolase</keyword>
<dbReference type="AlphaFoldDB" id="A0A370DJH2"/>
<dbReference type="EMBL" id="QFXE01000014">
    <property type="protein sequence ID" value="RDH85062.1"/>
    <property type="molecule type" value="Genomic_DNA"/>
</dbReference>
<proteinExistence type="inferred from homology"/>
<evidence type="ECO:0000256" key="9">
    <source>
        <dbReference type="ARBA" id="ARBA00023004"/>
    </source>
</evidence>
<dbReference type="Proteomes" id="UP000254771">
    <property type="component" value="Unassembled WGS sequence"/>
</dbReference>
<keyword evidence="6" id="KW-0479">Metal-binding</keyword>
<name>A0A370DJH2_9GAMM</name>